<reference evidence="1" key="1">
    <citation type="submission" date="2021-02" db="EMBL/GenBank/DDBJ databases">
        <authorList>
            <person name="Nowell W R."/>
        </authorList>
    </citation>
    <scope>NUCLEOTIDE SEQUENCE</scope>
    <source>
        <strain evidence="1">Ploen Becks lab</strain>
    </source>
</reference>
<protein>
    <submittedName>
        <fullName evidence="1">Uncharacterized protein</fullName>
    </submittedName>
</protein>
<dbReference type="Proteomes" id="UP000663879">
    <property type="component" value="Unassembled WGS sequence"/>
</dbReference>
<keyword evidence="2" id="KW-1185">Reference proteome</keyword>
<evidence type="ECO:0000313" key="1">
    <source>
        <dbReference type="EMBL" id="CAF0988379.1"/>
    </source>
</evidence>
<organism evidence="1 2">
    <name type="scientific">Brachionus calyciflorus</name>
    <dbReference type="NCBI Taxonomy" id="104777"/>
    <lineage>
        <taxon>Eukaryota</taxon>
        <taxon>Metazoa</taxon>
        <taxon>Spiralia</taxon>
        <taxon>Gnathifera</taxon>
        <taxon>Rotifera</taxon>
        <taxon>Eurotatoria</taxon>
        <taxon>Monogononta</taxon>
        <taxon>Pseudotrocha</taxon>
        <taxon>Ploima</taxon>
        <taxon>Brachionidae</taxon>
        <taxon>Brachionus</taxon>
    </lineage>
</organism>
<sequence length="142" mass="16781">MDAGKYIEKTTDLISFQATMQTIKSEIIEYSSNVVNEIDIQCEKVLEKLNEKNEKEKSRHINDIRKMMIESVHEIERLNLNDLSIETKCAFEKKFFFFIPNIEMKIIPLNNRDIETKMLLNNEVGIFIILNQTEQRNFISSF</sequence>
<name>A0A814G3C9_9BILA</name>
<feature type="non-terminal residue" evidence="1">
    <location>
        <position position="142"/>
    </location>
</feature>
<proteinExistence type="predicted"/>
<gene>
    <name evidence="1" type="ORF">OXX778_LOCUS15786</name>
</gene>
<comment type="caution">
    <text evidence="1">The sequence shown here is derived from an EMBL/GenBank/DDBJ whole genome shotgun (WGS) entry which is preliminary data.</text>
</comment>
<evidence type="ECO:0000313" key="2">
    <source>
        <dbReference type="Proteomes" id="UP000663879"/>
    </source>
</evidence>
<dbReference type="AlphaFoldDB" id="A0A814G3C9"/>
<accession>A0A814G3C9</accession>
<dbReference type="EMBL" id="CAJNOC010003565">
    <property type="protein sequence ID" value="CAF0988379.1"/>
    <property type="molecule type" value="Genomic_DNA"/>
</dbReference>